<accession>A0A7T2U696</accession>
<dbReference type="SUPFAM" id="SSF55073">
    <property type="entry name" value="Nucleotide cyclase"/>
    <property type="match status" value="1"/>
</dbReference>
<dbReference type="InterPro" id="IPR035919">
    <property type="entry name" value="EAL_sf"/>
</dbReference>
<dbReference type="PANTHER" id="PTHR44757:SF2">
    <property type="entry name" value="BIOFILM ARCHITECTURE MAINTENANCE PROTEIN MBAA"/>
    <property type="match status" value="1"/>
</dbReference>
<dbReference type="CDD" id="cd12915">
    <property type="entry name" value="PDC2_DGC_like"/>
    <property type="match status" value="1"/>
</dbReference>
<dbReference type="PROSITE" id="PS50883">
    <property type="entry name" value="EAL"/>
    <property type="match status" value="1"/>
</dbReference>
<evidence type="ECO:0000313" key="2">
    <source>
        <dbReference type="Proteomes" id="UP000594943"/>
    </source>
</evidence>
<dbReference type="NCBIfam" id="TIGR00254">
    <property type="entry name" value="GGDEF"/>
    <property type="match status" value="1"/>
</dbReference>
<dbReference type="KEGG" id="bhg:I6G56_30090"/>
<dbReference type="CDD" id="cd01949">
    <property type="entry name" value="GGDEF"/>
    <property type="match status" value="1"/>
</dbReference>
<dbReference type="AlphaFoldDB" id="A0A7U4STL3"/>
<dbReference type="Pfam" id="PF00990">
    <property type="entry name" value="GGDEF"/>
    <property type="match status" value="1"/>
</dbReference>
<dbReference type="InterPro" id="IPR000160">
    <property type="entry name" value="GGDEF_dom"/>
</dbReference>
<accession>A0A7U4STL3</accession>
<sequence length="759" mass="82585">MNRGQVPGTGAPDAFARRYISTRHRILTVGALLCVLTSVSILLAAANEWRNTYASAYRTAQVIAKSYAVHLAKVFATTDALTGVIRYEYDRSPETFHLRSLIDGSALTFDSAAQITIVGADGLVLQTWPHKINNSIYLNDRPHFIFHKNNSATGFFIGAPVKGRVSGYVTIQFTRRLVGRAGKFAGVVVTSERPEFLSAGFLSRASVGEHGALLAFLNDGVLLSRAELNVQATATGPGLNAYLEASGTSSGELVDPIDRSTRIFARAPVDGYPVVAAVALSKAEAMAPFRAHLYVYVVFALVVLGILLGATVLALRHARKLILAEEEMRKLASTDPLTDLENRRSLRAAIDTHCSRVPVAANSLALLTLDLREFGRVNDLLGQDAGDALLRLVADRLRGIAATDVRVARVGGDEFSLLVDDKDALARALGVARIVVEAFERAFGLRGHAYLMKVAIGIATLERSVAAGSELWRNANRAMSDAKRAAASSGESEVRIYSEAMAHQLDRDDDDFRALLLAMERREIRLHYEPIVDISTGRLSAWCGSLVWERASDDVRTMSELHGLANRTDLSFRLGTYQLAEAYSRQDSACAPIYSAIPAAVALQGDLDNFIEHLEETRGIRRRNIRLGILNAGELIGHQRTVESLRRLHSQGAEIFAAGITGDDWSISIVRLLPLTGVEIGSRFLSAASQDKVAESMLLGIMTTCSELSLRIQVSGLDSQQQCDFLRSFSNVLAYGKLYPAAVFNDFADNPMESRGHDS</sequence>
<dbReference type="CDD" id="cd12914">
    <property type="entry name" value="PDC1_DGC_like"/>
    <property type="match status" value="1"/>
</dbReference>
<dbReference type="InterPro" id="IPR029787">
    <property type="entry name" value="Nucleotide_cyclase"/>
</dbReference>
<reference evidence="1 2" key="1">
    <citation type="submission" date="2020-12" db="EMBL/GenBank/DDBJ databases">
        <title>FDA dAtabase for Regulatory Grade micrObial Sequences (FDA-ARGOS): Supporting development and validation of Infectious Disease Dx tests.</title>
        <authorList>
            <person name="Nelson B."/>
            <person name="Plummer A."/>
            <person name="Tallon L."/>
            <person name="Sadzewicz L."/>
            <person name="Zhao X."/>
            <person name="Boylan J."/>
            <person name="Ott S."/>
            <person name="Bowen H."/>
            <person name="Vavikolanu K."/>
            <person name="Mehta A."/>
            <person name="Aluvathingal J."/>
            <person name="Nadendla S."/>
            <person name="Myers T."/>
            <person name="Yan Y."/>
            <person name="Sichtig H."/>
        </authorList>
    </citation>
    <scope>NUCLEOTIDE SEQUENCE [LARGE SCALE GENOMIC DNA]</scope>
    <source>
        <strain evidence="1 2">FDAARGOS_899</strain>
    </source>
</reference>
<dbReference type="Gene3D" id="3.20.20.450">
    <property type="entry name" value="EAL domain"/>
    <property type="match status" value="1"/>
</dbReference>
<dbReference type="Gene3D" id="3.30.70.270">
    <property type="match status" value="1"/>
</dbReference>
<name>A0A7U4STL3_9BURK</name>
<dbReference type="SMART" id="SM00052">
    <property type="entry name" value="EAL"/>
    <property type="match status" value="1"/>
</dbReference>
<dbReference type="SMART" id="SM00267">
    <property type="entry name" value="GGDEF"/>
    <property type="match status" value="1"/>
</dbReference>
<evidence type="ECO:0000313" key="1">
    <source>
        <dbReference type="EMBL" id="QPS46338.1"/>
    </source>
</evidence>
<dbReference type="SUPFAM" id="SSF141868">
    <property type="entry name" value="EAL domain-like"/>
    <property type="match status" value="1"/>
</dbReference>
<dbReference type="PROSITE" id="PS50887">
    <property type="entry name" value="GGDEF"/>
    <property type="match status" value="1"/>
</dbReference>
<gene>
    <name evidence="1" type="ORF">I6G56_30090</name>
</gene>
<dbReference type="InterPro" id="IPR001633">
    <property type="entry name" value="EAL_dom"/>
</dbReference>
<protein>
    <submittedName>
        <fullName evidence="1">Diguanylate cyclase</fullName>
    </submittedName>
</protein>
<dbReference type="InterPro" id="IPR043128">
    <property type="entry name" value="Rev_trsase/Diguanyl_cyclase"/>
</dbReference>
<dbReference type="InterPro" id="IPR052155">
    <property type="entry name" value="Biofilm_reg_signaling"/>
</dbReference>
<organism evidence="1 2">
    <name type="scientific">Burkholderia humptydooensis</name>
    <dbReference type="NCBI Taxonomy" id="430531"/>
    <lineage>
        <taxon>Bacteria</taxon>
        <taxon>Pseudomonadati</taxon>
        <taxon>Pseudomonadota</taxon>
        <taxon>Betaproteobacteria</taxon>
        <taxon>Burkholderiales</taxon>
        <taxon>Burkholderiaceae</taxon>
        <taxon>Burkholderia</taxon>
        <taxon>pseudomallei group</taxon>
    </lineage>
</organism>
<dbReference type="PANTHER" id="PTHR44757">
    <property type="entry name" value="DIGUANYLATE CYCLASE DGCP"/>
    <property type="match status" value="1"/>
</dbReference>
<proteinExistence type="predicted"/>
<dbReference type="Pfam" id="PF00563">
    <property type="entry name" value="EAL"/>
    <property type="match status" value="1"/>
</dbReference>
<dbReference type="EMBL" id="CP065687">
    <property type="protein sequence ID" value="QPS46338.1"/>
    <property type="molecule type" value="Genomic_DNA"/>
</dbReference>
<dbReference type="Proteomes" id="UP000594943">
    <property type="component" value="Chromosome 2"/>
</dbReference>
<dbReference type="Gene3D" id="3.30.450.20">
    <property type="entry name" value="PAS domain"/>
    <property type="match status" value="2"/>
</dbReference>